<feature type="compositionally biased region" description="Polar residues" evidence="1">
    <location>
        <begin position="312"/>
        <end position="325"/>
    </location>
</feature>
<evidence type="ECO:0000313" key="2">
    <source>
        <dbReference type="EMBL" id="CAD7686694.1"/>
    </source>
</evidence>
<feature type="region of interest" description="Disordered" evidence="1">
    <location>
        <begin position="698"/>
        <end position="790"/>
    </location>
</feature>
<feature type="compositionally biased region" description="Gly residues" evidence="1">
    <location>
        <begin position="458"/>
        <end position="467"/>
    </location>
</feature>
<feature type="compositionally biased region" description="Basic and acidic residues" evidence="1">
    <location>
        <begin position="432"/>
        <end position="442"/>
    </location>
</feature>
<name>A0A811ZDG8_NYCPR</name>
<protein>
    <submittedName>
        <fullName evidence="2">(raccoon dog) hypothetical protein</fullName>
    </submittedName>
</protein>
<sequence length="903" mass="92312">MGFEAEDPEGAPGAGGGLHDPGSLPVISSSPVVTACYGRPRTCIQPAGHFSSGPRGLVAATGTALPQGFEGSGTEPSGSIVDGRGGIRPGPHGCFLIDTPDPETGSGLPGAEVRLWAGNVKPPPPRGGQSLRLRDPEPPAKAPEQALLPATWLWAVPTPRGVCSVRGAQALLSEAEWPRGWPAMGPALGGAFRLALEARFGGAPPPHPDLASAAPSPALERSRLPGFANSSAVVVPVRAHPGGGLALLVSLRPGVPDGTCCAVRRCDPRTPREPPELGPFSCPSLPWGPIGLPCTRGLLHPNLPPSGLLGQDPSQTGCPAPSTVQRGPPPRRSAAGARAEEDVAVPGGGEPRWPLGQDPRQQQARVGASFLRTHREMSSVGPEGSLQGTCRSCVPGRTVAALAGRPCPSLLRPHSRPRCGDKQQATLAPAEPGDRSSWDRTLAEPPAPSAPGERAAAGAGGAQGGLRFGLRGSWGRSWPGSRGHRWAAGAEGPRGTGRALAWGPHALASPQCPPWGTVRPRKAQRCRLGRRTEAASSHAEGTEGLPRAAQHGLPSTAHPGQQPAQAELGTPGCHRVAGLAAGPRGGSAPSLQPLFVLASGAPGPVCRLSSTVAALPRQLTGLFPPHSPHHRQACAPGAAHAGLPGESGLVDQWLSLGPPGLLLRAGARNLRVAPRKQYSEPAPRKPQMLPEAQLAAAEMMTGATASRPPVTDTSCRPSAARAGPPLQASPPPRRAPSRWSGSPRQPGQLLWPRGLAGREPAGSEVNHPESWVAGAGGGGPGKGNSSGSLDVTGFLEEASEEWAGGAGGSTGAHGGRLGCEAHPGRWREVGARLDGRPSRSFWDTSWKAQEPGLQQLRWGAGSEGSGCERPSGSSGVGLGQAGVRRGLSPGLAWPENVGPVANL</sequence>
<dbReference type="EMBL" id="CAJHUB010000762">
    <property type="protein sequence ID" value="CAD7686694.1"/>
    <property type="molecule type" value="Genomic_DNA"/>
</dbReference>
<feature type="region of interest" description="Disordered" evidence="1">
    <location>
        <begin position="1"/>
        <end position="25"/>
    </location>
</feature>
<feature type="region of interest" description="Disordered" evidence="1">
    <location>
        <begin position="406"/>
        <end position="498"/>
    </location>
</feature>
<proteinExistence type="predicted"/>
<accession>A0A811ZDG8</accession>
<organism evidence="2 3">
    <name type="scientific">Nyctereutes procyonoides</name>
    <name type="common">Raccoon dog</name>
    <name type="synonym">Canis procyonoides</name>
    <dbReference type="NCBI Taxonomy" id="34880"/>
    <lineage>
        <taxon>Eukaryota</taxon>
        <taxon>Metazoa</taxon>
        <taxon>Chordata</taxon>
        <taxon>Craniata</taxon>
        <taxon>Vertebrata</taxon>
        <taxon>Euteleostomi</taxon>
        <taxon>Mammalia</taxon>
        <taxon>Eutheria</taxon>
        <taxon>Laurasiatheria</taxon>
        <taxon>Carnivora</taxon>
        <taxon>Caniformia</taxon>
        <taxon>Canidae</taxon>
        <taxon>Nyctereutes</taxon>
    </lineage>
</organism>
<feature type="region of interest" description="Disordered" evidence="1">
    <location>
        <begin position="303"/>
        <end position="365"/>
    </location>
</feature>
<keyword evidence="3" id="KW-1185">Reference proteome</keyword>
<comment type="caution">
    <text evidence="2">The sequence shown here is derived from an EMBL/GenBank/DDBJ whole genome shotgun (WGS) entry which is preliminary data.</text>
</comment>
<feature type="compositionally biased region" description="Low complexity" evidence="1">
    <location>
        <begin position="468"/>
        <end position="481"/>
    </location>
</feature>
<evidence type="ECO:0000256" key="1">
    <source>
        <dbReference type="SAM" id="MobiDB-lite"/>
    </source>
</evidence>
<feature type="region of interest" description="Disordered" evidence="1">
    <location>
        <begin position="529"/>
        <end position="570"/>
    </location>
</feature>
<feature type="region of interest" description="Disordered" evidence="1">
    <location>
        <begin position="117"/>
        <end position="142"/>
    </location>
</feature>
<dbReference type="Proteomes" id="UP000645828">
    <property type="component" value="Unassembled WGS sequence"/>
</dbReference>
<reference evidence="2" key="1">
    <citation type="submission" date="2020-12" db="EMBL/GenBank/DDBJ databases">
        <authorList>
            <consortium name="Molecular Ecology Group"/>
        </authorList>
    </citation>
    <scope>NUCLEOTIDE SEQUENCE</scope>
    <source>
        <strain evidence="2">TBG_1078</strain>
    </source>
</reference>
<gene>
    <name evidence="2" type="ORF">NYPRO_LOCUS19487</name>
</gene>
<feature type="compositionally biased region" description="Gly residues" evidence="1">
    <location>
        <begin position="774"/>
        <end position="784"/>
    </location>
</feature>
<evidence type="ECO:0000313" key="3">
    <source>
        <dbReference type="Proteomes" id="UP000645828"/>
    </source>
</evidence>
<feature type="region of interest" description="Disordered" evidence="1">
    <location>
        <begin position="859"/>
        <end position="903"/>
    </location>
</feature>
<dbReference type="AlphaFoldDB" id="A0A811ZDG8"/>